<dbReference type="InterPro" id="IPR001981">
    <property type="entry name" value="Colipase"/>
</dbReference>
<dbReference type="GO" id="GO:0005576">
    <property type="term" value="C:extracellular region"/>
    <property type="evidence" value="ECO:0007669"/>
    <property type="project" value="InterPro"/>
</dbReference>
<dbReference type="PANTHER" id="PTHR10041">
    <property type="entry name" value="COLIPASE"/>
    <property type="match status" value="1"/>
</dbReference>
<reference evidence="2" key="1">
    <citation type="journal article" date="2021" name="Evol. Appl.">
        <title>The genome of the Pyrenean desman and the effects of bottlenecks and inbreeding on the genomic landscape of an endangered species.</title>
        <authorList>
            <person name="Escoda L."/>
            <person name="Castresana J."/>
        </authorList>
    </citation>
    <scope>NUCLEOTIDE SEQUENCE</scope>
    <source>
        <strain evidence="2">IBE-C5619</strain>
    </source>
</reference>
<dbReference type="PANTHER" id="PTHR10041:SF3">
    <property type="entry name" value="COLIPASE-LIKE PROTEIN 2"/>
    <property type="match status" value="1"/>
</dbReference>
<protein>
    <submittedName>
        <fullName evidence="2">Colipase-like protein 2</fullName>
    </submittedName>
</protein>
<dbReference type="Proteomes" id="UP000700334">
    <property type="component" value="Unassembled WGS sequence"/>
</dbReference>
<dbReference type="GO" id="GO:0008047">
    <property type="term" value="F:enzyme activator activity"/>
    <property type="evidence" value="ECO:0007669"/>
    <property type="project" value="InterPro"/>
</dbReference>
<feature type="compositionally biased region" description="Pro residues" evidence="1">
    <location>
        <begin position="152"/>
        <end position="166"/>
    </location>
</feature>
<dbReference type="EMBL" id="JAGFMF010011803">
    <property type="protein sequence ID" value="KAG8512116.1"/>
    <property type="molecule type" value="Genomic_DNA"/>
</dbReference>
<feature type="non-terminal residue" evidence="2">
    <location>
        <position position="478"/>
    </location>
</feature>
<dbReference type="Gene3D" id="2.10.80.10">
    <property type="entry name" value="Lipase, subunit A"/>
    <property type="match status" value="1"/>
</dbReference>
<dbReference type="GO" id="GO:0016042">
    <property type="term" value="P:lipid catabolic process"/>
    <property type="evidence" value="ECO:0007669"/>
    <property type="project" value="InterPro"/>
</dbReference>
<organism evidence="2 3">
    <name type="scientific">Galemys pyrenaicus</name>
    <name type="common">Iberian desman</name>
    <name type="synonym">Pyrenean desman</name>
    <dbReference type="NCBI Taxonomy" id="202257"/>
    <lineage>
        <taxon>Eukaryota</taxon>
        <taxon>Metazoa</taxon>
        <taxon>Chordata</taxon>
        <taxon>Craniata</taxon>
        <taxon>Vertebrata</taxon>
        <taxon>Euteleostomi</taxon>
        <taxon>Mammalia</taxon>
        <taxon>Eutheria</taxon>
        <taxon>Laurasiatheria</taxon>
        <taxon>Eulipotyphla</taxon>
        <taxon>Talpidae</taxon>
        <taxon>Galemys</taxon>
    </lineage>
</organism>
<evidence type="ECO:0000313" key="3">
    <source>
        <dbReference type="Proteomes" id="UP000700334"/>
    </source>
</evidence>
<dbReference type="PROSITE" id="PS51342">
    <property type="entry name" value="COLIPASE_2"/>
    <property type="match status" value="1"/>
</dbReference>
<evidence type="ECO:0000256" key="1">
    <source>
        <dbReference type="SAM" id="MobiDB-lite"/>
    </source>
</evidence>
<accession>A0A8J6A3Q3</accession>
<comment type="caution">
    <text evidence="2">The sequence shown here is derived from an EMBL/GenBank/DDBJ whole genome shotgun (WGS) entry which is preliminary data.</text>
</comment>
<feature type="region of interest" description="Disordered" evidence="1">
    <location>
        <begin position="152"/>
        <end position="192"/>
    </location>
</feature>
<keyword evidence="3" id="KW-1185">Reference proteome</keyword>
<name>A0A8J6A3Q3_GALPY</name>
<dbReference type="GO" id="GO:0007586">
    <property type="term" value="P:digestion"/>
    <property type="evidence" value="ECO:0007669"/>
    <property type="project" value="InterPro"/>
</dbReference>
<sequence length="478" mass="50567">VMKDSKVSAEVAPQQSAIGPKTWLGSTGQGLVSAKSNSTRGWCQTCQAGAGITVLRGAGVKPTATSSSFCGHPAQGQHYYSAAEAEVRFVKAWSQSTGLSDTALRPSRCPVLPGSAFGLLDDSSRLFESSHKLPSSTHNLKLIGPWLKHSPGCPPFQNPGPCPGQPPASTAASQRSRPWSLGGGDGTDRGHESLHDAKAVEDDPGQAAGGAGGAADILRELPSFSRFSPSQTRQTGQRRCPCGPALKPSFRVSALTVPVTALGGVTRGHADDAVAKEGSLMVAASILPELKATRRPEAQSLRSPFAGAQEGPLLCRGEAEERLVTINSLTLHPQLPLRRHSLSVVEKGVHPITLERSIRPLVPLAMAAVLVRLLLLLGVLLPRWGDSLLSKQGFMKRPGDSGISPRKEGAECSHHSQCVSDCCLLNLDSGATFCAPKTRKAMPCLPQTKGAINIICPCQRGLNCISRDLNCPRRCYWM</sequence>
<proteinExistence type="predicted"/>
<feature type="compositionally biased region" description="Polar residues" evidence="1">
    <location>
        <begin position="167"/>
        <end position="177"/>
    </location>
</feature>
<dbReference type="GO" id="GO:0032094">
    <property type="term" value="P:response to food"/>
    <property type="evidence" value="ECO:0007669"/>
    <property type="project" value="TreeGrafter"/>
</dbReference>
<dbReference type="AlphaFoldDB" id="A0A8J6A3Q3"/>
<evidence type="ECO:0000313" key="2">
    <source>
        <dbReference type="EMBL" id="KAG8512116.1"/>
    </source>
</evidence>
<gene>
    <name evidence="2" type="ORF">J0S82_011246</name>
</gene>
<dbReference type="OrthoDB" id="9834137at2759"/>